<gene>
    <name evidence="6" type="ORF">SAMN05444390_1011716</name>
</gene>
<dbReference type="InterPro" id="IPR029787">
    <property type="entry name" value="Nucleotide_cyclase"/>
</dbReference>
<dbReference type="InterPro" id="IPR043128">
    <property type="entry name" value="Rev_trsase/Diguanyl_cyclase"/>
</dbReference>
<dbReference type="InterPro" id="IPR001610">
    <property type="entry name" value="PAC"/>
</dbReference>
<sequence>MIWTRISLLPLTGFALIISFLLVFAVFHQIGEERARSSISETTEVLAHSLEGGTVRSIQDIQGRLNSLRVQLGYEPEMLFRPLELTRRLAGLIDMSPQLRELAVVTPAGLVLASSVPDSTGAQISGVSCLSEQYAGLPILFGRPISGRSLTSPLASSGIYQLPVCLPLLNEKREPVAWLVAIWNPDSVREQFRPLIESLPASVALYRYDGVLLVASRNSDDLPGISHSGAEPFVSRLSEKEWGAFTRIEDGREYLETFRSTSMFPVVISLKYDMTEGLASWRKLTERLSWLVAGIVLIICAVTTLLWGMARRQAKMADRLQLLGTAISTTANAVIITDRNGFIEWVNEAFTRLSGYRQEQVQGLRPSILNSGEHNRFFFRTLWETISSGAVWRGEVVNLTRDGRRLIVDQTITPITDEQGLISHYVAVHEDVTARREAEQRELFLAFHDQLTELPNRRKLMESLGEILSAQSGSDVGLLYLDLDNFKTVNDTLGHLEGDKLLVITVKRLVNAISADVLLARLGGDEFALVVSQSVSKHGLEELAARLIKVLARPVDLNGSRFQLTASVGIALGQSGETEPATLLRQADLAMYKAKHDGRNLYRFFDQQMDYLMQRRVDLEQGLRVAVENGDQLSVRYQPIFDTRTRKPLGAEVLMRWQNEAGEWVSPAEFISVAEESGMIVELGAWQMDTVIAQLAKWDRAGLDVRYLSLNISAVQLARDDIAGRLLATLARHGIGTHRIIVEITETTLMSKSPMVRTNLSALEVAGILVSIDDFGTGYSSLSYLKQLQADYLKIDRSFVIGIGKNRSDEEIIYAMLAVARSLQMKVVAEGVDDEVQLRFLQDAGCDLTQGFLLSKPLLAEEAAALFAAASCEAALGV</sequence>
<dbReference type="EMBL" id="FNVQ01000001">
    <property type="protein sequence ID" value="SEG22087.1"/>
    <property type="molecule type" value="Genomic_DNA"/>
</dbReference>
<organism evidence="6 7">
    <name type="scientific">Marinobacterium lutimaris</name>
    <dbReference type="NCBI Taxonomy" id="568106"/>
    <lineage>
        <taxon>Bacteria</taxon>
        <taxon>Pseudomonadati</taxon>
        <taxon>Pseudomonadota</taxon>
        <taxon>Gammaproteobacteria</taxon>
        <taxon>Oceanospirillales</taxon>
        <taxon>Oceanospirillaceae</taxon>
        <taxon>Marinobacterium</taxon>
    </lineage>
</organism>
<name>A0A1H5YEN1_9GAMM</name>
<feature type="transmembrane region" description="Helical" evidence="1">
    <location>
        <begin position="6"/>
        <end position="27"/>
    </location>
</feature>
<dbReference type="InterPro" id="IPR013767">
    <property type="entry name" value="PAS_fold"/>
</dbReference>
<feature type="domain" description="PAS" evidence="2">
    <location>
        <begin position="319"/>
        <end position="363"/>
    </location>
</feature>
<dbReference type="CDD" id="cd01949">
    <property type="entry name" value="GGDEF"/>
    <property type="match status" value="1"/>
</dbReference>
<dbReference type="Gene3D" id="3.30.70.270">
    <property type="match status" value="1"/>
</dbReference>
<dbReference type="SMART" id="SM00267">
    <property type="entry name" value="GGDEF"/>
    <property type="match status" value="1"/>
</dbReference>
<dbReference type="NCBIfam" id="TIGR00229">
    <property type="entry name" value="sensory_box"/>
    <property type="match status" value="1"/>
</dbReference>
<dbReference type="PROSITE" id="PS50112">
    <property type="entry name" value="PAS"/>
    <property type="match status" value="1"/>
</dbReference>
<dbReference type="InterPro" id="IPR035919">
    <property type="entry name" value="EAL_sf"/>
</dbReference>
<dbReference type="PROSITE" id="PS50887">
    <property type="entry name" value="GGDEF"/>
    <property type="match status" value="1"/>
</dbReference>
<feature type="domain" description="EAL" evidence="4">
    <location>
        <begin position="616"/>
        <end position="871"/>
    </location>
</feature>
<proteinExistence type="predicted"/>
<dbReference type="PANTHER" id="PTHR44757:SF2">
    <property type="entry name" value="BIOFILM ARCHITECTURE MAINTENANCE PROTEIN MBAA"/>
    <property type="match status" value="1"/>
</dbReference>
<reference evidence="6 7" key="1">
    <citation type="submission" date="2016-10" db="EMBL/GenBank/DDBJ databases">
        <authorList>
            <person name="de Groot N.N."/>
        </authorList>
    </citation>
    <scope>NUCLEOTIDE SEQUENCE [LARGE SCALE GENOMIC DNA]</scope>
    <source>
        <strain evidence="6 7">DSM 22012</strain>
    </source>
</reference>
<dbReference type="CDD" id="cd01948">
    <property type="entry name" value="EAL"/>
    <property type="match status" value="1"/>
</dbReference>
<evidence type="ECO:0000259" key="2">
    <source>
        <dbReference type="PROSITE" id="PS50112"/>
    </source>
</evidence>
<evidence type="ECO:0000259" key="3">
    <source>
        <dbReference type="PROSITE" id="PS50113"/>
    </source>
</evidence>
<dbReference type="InterPro" id="IPR000014">
    <property type="entry name" value="PAS"/>
</dbReference>
<keyword evidence="1" id="KW-1133">Transmembrane helix</keyword>
<dbReference type="CDD" id="cd00130">
    <property type="entry name" value="PAS"/>
    <property type="match status" value="1"/>
</dbReference>
<dbReference type="NCBIfam" id="TIGR00254">
    <property type="entry name" value="GGDEF"/>
    <property type="match status" value="1"/>
</dbReference>
<keyword evidence="1" id="KW-0812">Transmembrane</keyword>
<protein>
    <submittedName>
        <fullName evidence="6">PAS domain S-box-containing protein/diguanylate cyclase (GGDEF) domain-containing protein</fullName>
    </submittedName>
</protein>
<dbReference type="InterPro" id="IPR000160">
    <property type="entry name" value="GGDEF_dom"/>
</dbReference>
<dbReference type="AlphaFoldDB" id="A0A1H5YEN1"/>
<keyword evidence="1" id="KW-0472">Membrane</keyword>
<dbReference type="Gene3D" id="3.20.20.450">
    <property type="entry name" value="EAL domain"/>
    <property type="match status" value="1"/>
</dbReference>
<dbReference type="Proteomes" id="UP000236745">
    <property type="component" value="Unassembled WGS sequence"/>
</dbReference>
<keyword evidence="7" id="KW-1185">Reference proteome</keyword>
<dbReference type="RefSeq" id="WP_104002595.1">
    <property type="nucleotide sequence ID" value="NZ_FNVQ01000001.1"/>
</dbReference>
<feature type="domain" description="GGDEF" evidence="5">
    <location>
        <begin position="474"/>
        <end position="607"/>
    </location>
</feature>
<dbReference type="InterPro" id="IPR000700">
    <property type="entry name" value="PAS-assoc_C"/>
</dbReference>
<dbReference type="SUPFAM" id="SSF55073">
    <property type="entry name" value="Nucleotide cyclase"/>
    <property type="match status" value="1"/>
</dbReference>
<dbReference type="SMART" id="SM00086">
    <property type="entry name" value="PAC"/>
    <property type="match status" value="1"/>
</dbReference>
<feature type="transmembrane region" description="Helical" evidence="1">
    <location>
        <begin position="288"/>
        <end position="310"/>
    </location>
</feature>
<dbReference type="SMART" id="SM00091">
    <property type="entry name" value="PAS"/>
    <property type="match status" value="1"/>
</dbReference>
<evidence type="ECO:0000313" key="7">
    <source>
        <dbReference type="Proteomes" id="UP000236745"/>
    </source>
</evidence>
<dbReference type="PROSITE" id="PS50113">
    <property type="entry name" value="PAC"/>
    <property type="match status" value="1"/>
</dbReference>
<dbReference type="SUPFAM" id="SSF55785">
    <property type="entry name" value="PYP-like sensor domain (PAS domain)"/>
    <property type="match status" value="1"/>
</dbReference>
<feature type="domain" description="PAC" evidence="3">
    <location>
        <begin position="392"/>
        <end position="444"/>
    </location>
</feature>
<evidence type="ECO:0000256" key="1">
    <source>
        <dbReference type="SAM" id="Phobius"/>
    </source>
</evidence>
<dbReference type="Pfam" id="PF00989">
    <property type="entry name" value="PAS"/>
    <property type="match status" value="1"/>
</dbReference>
<dbReference type="GO" id="GO:0006355">
    <property type="term" value="P:regulation of DNA-templated transcription"/>
    <property type="evidence" value="ECO:0007669"/>
    <property type="project" value="InterPro"/>
</dbReference>
<dbReference type="OrthoDB" id="8416215at2"/>
<dbReference type="InterPro" id="IPR035965">
    <property type="entry name" value="PAS-like_dom_sf"/>
</dbReference>
<dbReference type="SMART" id="SM00052">
    <property type="entry name" value="EAL"/>
    <property type="match status" value="1"/>
</dbReference>
<dbReference type="InterPro" id="IPR001633">
    <property type="entry name" value="EAL_dom"/>
</dbReference>
<dbReference type="Pfam" id="PF00990">
    <property type="entry name" value="GGDEF"/>
    <property type="match status" value="1"/>
</dbReference>
<dbReference type="Gene3D" id="3.30.450.20">
    <property type="entry name" value="PAS domain"/>
    <property type="match status" value="2"/>
</dbReference>
<dbReference type="InterPro" id="IPR052155">
    <property type="entry name" value="Biofilm_reg_signaling"/>
</dbReference>
<dbReference type="PANTHER" id="PTHR44757">
    <property type="entry name" value="DIGUANYLATE CYCLASE DGCP"/>
    <property type="match status" value="1"/>
</dbReference>
<evidence type="ECO:0000259" key="4">
    <source>
        <dbReference type="PROSITE" id="PS50883"/>
    </source>
</evidence>
<dbReference type="PROSITE" id="PS50883">
    <property type="entry name" value="EAL"/>
    <property type="match status" value="1"/>
</dbReference>
<evidence type="ECO:0000313" key="6">
    <source>
        <dbReference type="EMBL" id="SEG22087.1"/>
    </source>
</evidence>
<dbReference type="Pfam" id="PF00563">
    <property type="entry name" value="EAL"/>
    <property type="match status" value="1"/>
</dbReference>
<accession>A0A1H5YEN1</accession>
<dbReference type="SUPFAM" id="SSF141868">
    <property type="entry name" value="EAL domain-like"/>
    <property type="match status" value="1"/>
</dbReference>
<evidence type="ECO:0000259" key="5">
    <source>
        <dbReference type="PROSITE" id="PS50887"/>
    </source>
</evidence>